<gene>
    <name evidence="1" type="ORF">CLV72_1161</name>
</gene>
<comment type="caution">
    <text evidence="1">The sequence shown here is derived from an EMBL/GenBank/DDBJ whole genome shotgun (WGS) entry which is preliminary data.</text>
</comment>
<evidence type="ECO:0000313" key="1">
    <source>
        <dbReference type="EMBL" id="PRX90805.1"/>
    </source>
</evidence>
<reference evidence="1 2" key="1">
    <citation type="submission" date="2018-03" db="EMBL/GenBank/DDBJ databases">
        <title>Genomic Encyclopedia of Archaeal and Bacterial Type Strains, Phase II (KMG-II): from individual species to whole genera.</title>
        <authorList>
            <person name="Goeker M."/>
        </authorList>
    </citation>
    <scope>NUCLEOTIDE SEQUENCE [LARGE SCALE GENOMIC DNA]</scope>
    <source>
        <strain evidence="1 2">DSM 45601</strain>
    </source>
</reference>
<dbReference type="EMBL" id="PVZC01000016">
    <property type="protein sequence ID" value="PRX90805.1"/>
    <property type="molecule type" value="Genomic_DNA"/>
</dbReference>
<keyword evidence="2" id="KW-1185">Reference proteome</keyword>
<dbReference type="OrthoDB" id="3429804at2"/>
<proteinExistence type="predicted"/>
<accession>A0A2T0PPH2</accession>
<evidence type="ECO:0000313" key="2">
    <source>
        <dbReference type="Proteomes" id="UP000237846"/>
    </source>
</evidence>
<dbReference type="AlphaFoldDB" id="A0A2T0PPH2"/>
<dbReference type="RefSeq" id="WP_146159649.1">
    <property type="nucleotide sequence ID" value="NZ_PVZC01000016.1"/>
</dbReference>
<sequence length="265" mass="28138">MEHSNESAPSATVRRTGQRVAAQALSLALGVDLPVADWSIDRRGDRLYGQFGADSIDAVTAWAERFGGEVEYFLTGYRMALVHLDLFGTPARVWCPLSGDPGTELPAEPPAPVESLSVGSQAVVGLGDRSPAPGTFSELADRAERRRAELRAAPVYIPPTPTVLGATLRLAAQVADELGEVPGTQATVYSDLAGRPVVDISVPSRQPIEHRRALVDAAAALGQVTTAEHRGARLAELTIHDYEGSGAEVWVGARIRDEADAEATR</sequence>
<name>A0A2T0PPH2_9ACTN</name>
<dbReference type="Proteomes" id="UP000237846">
    <property type="component" value="Unassembled WGS sequence"/>
</dbReference>
<organism evidence="1 2">
    <name type="scientific">Allonocardiopsis opalescens</name>
    <dbReference type="NCBI Taxonomy" id="1144618"/>
    <lineage>
        <taxon>Bacteria</taxon>
        <taxon>Bacillati</taxon>
        <taxon>Actinomycetota</taxon>
        <taxon>Actinomycetes</taxon>
        <taxon>Streptosporangiales</taxon>
        <taxon>Allonocardiopsis</taxon>
    </lineage>
</organism>
<protein>
    <submittedName>
        <fullName evidence="1">Uncharacterized protein</fullName>
    </submittedName>
</protein>